<protein>
    <submittedName>
        <fullName evidence="1">Uncharacterized protein</fullName>
    </submittedName>
</protein>
<evidence type="ECO:0000313" key="2">
    <source>
        <dbReference type="Proteomes" id="UP000012101"/>
    </source>
</evidence>
<reference evidence="1 2" key="1">
    <citation type="submission" date="2013-01" db="EMBL/GenBank/DDBJ databases">
        <authorList>
            <person name="Harkins D.M."/>
            <person name="Durkin A.S."/>
            <person name="Brinkac L.M."/>
            <person name="Haft D.H."/>
            <person name="Selengut J.D."/>
            <person name="Sanka R."/>
            <person name="DePew J."/>
            <person name="Purushe J."/>
            <person name="Hospenthal D.R."/>
            <person name="Murray C.K."/>
            <person name="Pimentel G."/>
            <person name="Wasfy M."/>
            <person name="Vinetz J.M."/>
            <person name="Sutton G.G."/>
            <person name="Nierman W.C."/>
            <person name="Fouts D.E."/>
        </authorList>
    </citation>
    <scope>NUCLEOTIDE SEQUENCE [LARGE SCALE GENOMIC DNA]</scope>
    <source>
        <strain evidence="1 2">2006001855</strain>
    </source>
</reference>
<organism evidence="1 2">
    <name type="scientific">Leptospira weilii str. 2006001855</name>
    <dbReference type="NCBI Taxonomy" id="996804"/>
    <lineage>
        <taxon>Bacteria</taxon>
        <taxon>Pseudomonadati</taxon>
        <taxon>Spirochaetota</taxon>
        <taxon>Spirochaetia</taxon>
        <taxon>Leptospirales</taxon>
        <taxon>Leptospiraceae</taxon>
        <taxon>Leptospira</taxon>
    </lineage>
</organism>
<dbReference type="Proteomes" id="UP000012101">
    <property type="component" value="Unassembled WGS sequence"/>
</dbReference>
<accession>M6FR16</accession>
<evidence type="ECO:0000313" key="1">
    <source>
        <dbReference type="EMBL" id="EMM73562.1"/>
    </source>
</evidence>
<name>M6FR16_9LEPT</name>
<gene>
    <name evidence="1" type="ORF">LEP1GSC038_2596</name>
</gene>
<sequence>MSDFFSMAYQTISFSFFENFFFFARLKFSKKSSLPHSF</sequence>
<dbReference type="EMBL" id="AFJM02000028">
    <property type="protein sequence ID" value="EMM73562.1"/>
    <property type="molecule type" value="Genomic_DNA"/>
</dbReference>
<proteinExistence type="predicted"/>
<dbReference type="AlphaFoldDB" id="M6FR16"/>
<comment type="caution">
    <text evidence="1">The sequence shown here is derived from an EMBL/GenBank/DDBJ whole genome shotgun (WGS) entry which is preliminary data.</text>
</comment>